<organism evidence="2 3">
    <name type="scientific">Joostella atrarenae</name>
    <dbReference type="NCBI Taxonomy" id="679257"/>
    <lineage>
        <taxon>Bacteria</taxon>
        <taxon>Pseudomonadati</taxon>
        <taxon>Bacteroidota</taxon>
        <taxon>Flavobacteriia</taxon>
        <taxon>Flavobacteriales</taxon>
        <taxon>Flavobacteriaceae</taxon>
        <taxon>Joostella</taxon>
    </lineage>
</organism>
<sequence>MKSTLFIIGLLCTLAGLIALFVFTLKIVAYVLLAIGFIIGLIYLTYRYKTKD</sequence>
<comment type="caution">
    <text evidence="2">The sequence shown here is derived from an EMBL/GenBank/DDBJ whole genome shotgun (WGS) entry which is preliminary data.</text>
</comment>
<keyword evidence="1" id="KW-1133">Transmembrane helix</keyword>
<feature type="transmembrane region" description="Helical" evidence="1">
    <location>
        <begin position="29"/>
        <end position="46"/>
    </location>
</feature>
<name>A0ABS9J0B1_9FLAO</name>
<keyword evidence="3" id="KW-1185">Reference proteome</keyword>
<gene>
    <name evidence="2" type="ORF">JM658_02960</name>
</gene>
<accession>A0ABS9J0B1</accession>
<keyword evidence="1" id="KW-0812">Transmembrane</keyword>
<evidence type="ECO:0000313" key="3">
    <source>
        <dbReference type="Proteomes" id="UP000829517"/>
    </source>
</evidence>
<evidence type="ECO:0008006" key="4">
    <source>
        <dbReference type="Google" id="ProtNLM"/>
    </source>
</evidence>
<reference evidence="2 3" key="1">
    <citation type="submission" date="2021-01" db="EMBL/GenBank/DDBJ databases">
        <title>Genome sequencing of Joostella atrarenae M1-2 (= KCTC 23194).</title>
        <authorList>
            <person name="Zakaria M.R."/>
            <person name="Lam M.Q."/>
            <person name="Chong C.S."/>
        </authorList>
    </citation>
    <scope>NUCLEOTIDE SEQUENCE [LARGE SCALE GENOMIC DNA]</scope>
    <source>
        <strain evidence="2 3">M1-2</strain>
    </source>
</reference>
<dbReference type="RefSeq" id="WP_236957735.1">
    <property type="nucleotide sequence ID" value="NZ_JAETXX010000001.1"/>
</dbReference>
<evidence type="ECO:0000256" key="1">
    <source>
        <dbReference type="SAM" id="Phobius"/>
    </source>
</evidence>
<dbReference type="EMBL" id="JAETXX010000001">
    <property type="protein sequence ID" value="MCF8713775.1"/>
    <property type="molecule type" value="Genomic_DNA"/>
</dbReference>
<protein>
    <recommendedName>
        <fullName evidence="4">NADH dehydrogenase subunit 6</fullName>
    </recommendedName>
</protein>
<keyword evidence="1" id="KW-0472">Membrane</keyword>
<dbReference type="Proteomes" id="UP000829517">
    <property type="component" value="Unassembled WGS sequence"/>
</dbReference>
<evidence type="ECO:0000313" key="2">
    <source>
        <dbReference type="EMBL" id="MCF8713775.1"/>
    </source>
</evidence>
<proteinExistence type="predicted"/>